<gene>
    <name evidence="1" type="ORF">OLEA9_A062467</name>
</gene>
<proteinExistence type="predicted"/>
<keyword evidence="2" id="KW-1185">Reference proteome</keyword>
<reference evidence="1 2" key="1">
    <citation type="submission" date="2019-12" db="EMBL/GenBank/DDBJ databases">
        <authorList>
            <person name="Alioto T."/>
            <person name="Alioto T."/>
            <person name="Gomez Garrido J."/>
        </authorList>
    </citation>
    <scope>NUCLEOTIDE SEQUENCE [LARGE SCALE GENOMIC DNA]</scope>
</reference>
<dbReference type="OrthoDB" id="928273at2759"/>
<dbReference type="Gramene" id="OE9A062467T1">
    <property type="protein sequence ID" value="OE9A062467C1"/>
    <property type="gene ID" value="OE9A062467"/>
</dbReference>
<dbReference type="AlphaFoldDB" id="A0A8S0PLE8"/>
<accession>A0A8S0PLE8</accession>
<protein>
    <submittedName>
        <fullName evidence="1">Uncharacterized protein</fullName>
    </submittedName>
</protein>
<evidence type="ECO:0000313" key="1">
    <source>
        <dbReference type="EMBL" id="CAA2945686.1"/>
    </source>
</evidence>
<organism evidence="1 2">
    <name type="scientific">Olea europaea subsp. europaea</name>
    <dbReference type="NCBI Taxonomy" id="158383"/>
    <lineage>
        <taxon>Eukaryota</taxon>
        <taxon>Viridiplantae</taxon>
        <taxon>Streptophyta</taxon>
        <taxon>Embryophyta</taxon>
        <taxon>Tracheophyta</taxon>
        <taxon>Spermatophyta</taxon>
        <taxon>Magnoliopsida</taxon>
        <taxon>eudicotyledons</taxon>
        <taxon>Gunneridae</taxon>
        <taxon>Pentapetalae</taxon>
        <taxon>asterids</taxon>
        <taxon>lamiids</taxon>
        <taxon>Lamiales</taxon>
        <taxon>Oleaceae</taxon>
        <taxon>Oleeae</taxon>
        <taxon>Olea</taxon>
    </lineage>
</organism>
<sequence length="225" mass="25168">MIYFLLESCFYRFLMAFSYEPSKDYSGKVAGTISKEDSTSLVFDKLRQIDKRLENLKMCPFEVLTDNELGKQIADPKMKGIWENRLQQVAGMEGTSYGVAIMPNNSHSLVSNEDPWILRHDTPFSPRRPSKIQIRREAEGTKEAPGDSHPINYKLQTGNAKVLNIEIPLKDATWQTPELIRTVFPSFEPRGQGYFKRGGEGGGGGGGGKMLCGEAKRLAGMGKER</sequence>
<evidence type="ECO:0000313" key="2">
    <source>
        <dbReference type="Proteomes" id="UP000594638"/>
    </source>
</evidence>
<comment type="caution">
    <text evidence="1">The sequence shown here is derived from an EMBL/GenBank/DDBJ whole genome shotgun (WGS) entry which is preliminary data.</text>
</comment>
<dbReference type="Proteomes" id="UP000594638">
    <property type="component" value="Unassembled WGS sequence"/>
</dbReference>
<name>A0A8S0PLE8_OLEEU</name>
<dbReference type="EMBL" id="CACTIH010000061">
    <property type="protein sequence ID" value="CAA2945686.1"/>
    <property type="molecule type" value="Genomic_DNA"/>
</dbReference>